<evidence type="ECO:0000313" key="5">
    <source>
        <dbReference type="Proteomes" id="UP001179952"/>
    </source>
</evidence>
<organism evidence="4 5">
    <name type="scientific">Acorus gramineus</name>
    <name type="common">Dwarf sweet flag</name>
    <dbReference type="NCBI Taxonomy" id="55184"/>
    <lineage>
        <taxon>Eukaryota</taxon>
        <taxon>Viridiplantae</taxon>
        <taxon>Streptophyta</taxon>
        <taxon>Embryophyta</taxon>
        <taxon>Tracheophyta</taxon>
        <taxon>Spermatophyta</taxon>
        <taxon>Magnoliopsida</taxon>
        <taxon>Liliopsida</taxon>
        <taxon>Acoraceae</taxon>
        <taxon>Acorus</taxon>
    </lineage>
</organism>
<evidence type="ECO:0000256" key="1">
    <source>
        <dbReference type="ARBA" id="ARBA00008210"/>
    </source>
</evidence>
<evidence type="ECO:0000313" key="4">
    <source>
        <dbReference type="EMBL" id="KAK1271157.1"/>
    </source>
</evidence>
<dbReference type="InterPro" id="IPR000864">
    <property type="entry name" value="Prot_inh_pot1"/>
</dbReference>
<evidence type="ECO:0000256" key="2">
    <source>
        <dbReference type="ARBA" id="ARBA00022690"/>
    </source>
</evidence>
<sequence>MGADCFGADLDALRSWPELVGKDVKLARAMIELEDPYVHVFLVPSTSKTTLDDLRYDRVWIRYDPKTHLVTQTPYVG</sequence>
<dbReference type="Pfam" id="PF00280">
    <property type="entry name" value="potato_inhibit"/>
    <property type="match status" value="1"/>
</dbReference>
<keyword evidence="5" id="KW-1185">Reference proteome</keyword>
<dbReference type="GO" id="GO:0009611">
    <property type="term" value="P:response to wounding"/>
    <property type="evidence" value="ECO:0007669"/>
    <property type="project" value="InterPro"/>
</dbReference>
<reference evidence="4" key="1">
    <citation type="journal article" date="2023" name="Nat. Commun.">
        <title>Diploid and tetraploid genomes of Acorus and the evolution of monocots.</title>
        <authorList>
            <person name="Ma L."/>
            <person name="Liu K.W."/>
            <person name="Li Z."/>
            <person name="Hsiao Y.Y."/>
            <person name="Qi Y."/>
            <person name="Fu T."/>
            <person name="Tang G.D."/>
            <person name="Zhang D."/>
            <person name="Sun W.H."/>
            <person name="Liu D.K."/>
            <person name="Li Y."/>
            <person name="Chen G.Z."/>
            <person name="Liu X.D."/>
            <person name="Liao X.Y."/>
            <person name="Jiang Y.T."/>
            <person name="Yu X."/>
            <person name="Hao Y."/>
            <person name="Huang J."/>
            <person name="Zhao X.W."/>
            <person name="Ke S."/>
            <person name="Chen Y.Y."/>
            <person name="Wu W.L."/>
            <person name="Hsu J.L."/>
            <person name="Lin Y.F."/>
            <person name="Huang M.D."/>
            <person name="Li C.Y."/>
            <person name="Huang L."/>
            <person name="Wang Z.W."/>
            <person name="Zhao X."/>
            <person name="Zhong W.Y."/>
            <person name="Peng D.H."/>
            <person name="Ahmad S."/>
            <person name="Lan S."/>
            <person name="Zhang J.S."/>
            <person name="Tsai W.C."/>
            <person name="Van de Peer Y."/>
            <person name="Liu Z.J."/>
        </authorList>
    </citation>
    <scope>NUCLEOTIDE SEQUENCE</scope>
    <source>
        <strain evidence="4">SCP</strain>
    </source>
</reference>
<dbReference type="Proteomes" id="UP001179952">
    <property type="component" value="Unassembled WGS sequence"/>
</dbReference>
<accession>A0AAV9B462</accession>
<dbReference type="SUPFAM" id="SSF54654">
    <property type="entry name" value="CI-2 family of serine protease inhibitors"/>
    <property type="match status" value="1"/>
</dbReference>
<dbReference type="PANTHER" id="PTHR33091">
    <property type="entry name" value="PROTEIN, PUTATIVE, EXPRESSED-RELATED"/>
    <property type="match status" value="1"/>
</dbReference>
<name>A0AAV9B462_ACOGR</name>
<protein>
    <submittedName>
        <fullName evidence="4">Uncharacterized protein</fullName>
    </submittedName>
</protein>
<dbReference type="PROSITE" id="PS00285">
    <property type="entry name" value="POTATO_INHIBITOR"/>
    <property type="match status" value="1"/>
</dbReference>
<keyword evidence="2" id="KW-0646">Protease inhibitor</keyword>
<dbReference type="Gene3D" id="3.30.10.10">
    <property type="entry name" value="Trypsin Inhibitor V, subunit A"/>
    <property type="match status" value="1"/>
</dbReference>
<comment type="similarity">
    <text evidence="1">Belongs to the protease inhibitor I13 (potato type I serine protease inhibitor) family.</text>
</comment>
<dbReference type="InterPro" id="IPR036354">
    <property type="entry name" value="Prot_inh_pot1_sf"/>
</dbReference>
<proteinExistence type="inferred from homology"/>
<comment type="caution">
    <text evidence="4">The sequence shown here is derived from an EMBL/GenBank/DDBJ whole genome shotgun (WGS) entry which is preliminary data.</text>
</comment>
<dbReference type="GO" id="GO:0004867">
    <property type="term" value="F:serine-type endopeptidase inhibitor activity"/>
    <property type="evidence" value="ECO:0007669"/>
    <property type="project" value="UniProtKB-KW"/>
</dbReference>
<gene>
    <name evidence="4" type="ORF">QJS04_geneDACA013123</name>
</gene>
<dbReference type="AlphaFoldDB" id="A0AAV9B462"/>
<evidence type="ECO:0000256" key="3">
    <source>
        <dbReference type="ARBA" id="ARBA00022900"/>
    </source>
</evidence>
<reference evidence="4" key="2">
    <citation type="submission" date="2023-06" db="EMBL/GenBank/DDBJ databases">
        <authorList>
            <person name="Ma L."/>
            <person name="Liu K.-W."/>
            <person name="Li Z."/>
            <person name="Hsiao Y.-Y."/>
            <person name="Qi Y."/>
            <person name="Fu T."/>
            <person name="Tang G."/>
            <person name="Zhang D."/>
            <person name="Sun W.-H."/>
            <person name="Liu D.-K."/>
            <person name="Li Y."/>
            <person name="Chen G.-Z."/>
            <person name="Liu X.-D."/>
            <person name="Liao X.-Y."/>
            <person name="Jiang Y.-T."/>
            <person name="Yu X."/>
            <person name="Hao Y."/>
            <person name="Huang J."/>
            <person name="Zhao X.-W."/>
            <person name="Ke S."/>
            <person name="Chen Y.-Y."/>
            <person name="Wu W.-L."/>
            <person name="Hsu J.-L."/>
            <person name="Lin Y.-F."/>
            <person name="Huang M.-D."/>
            <person name="Li C.-Y."/>
            <person name="Huang L."/>
            <person name="Wang Z.-W."/>
            <person name="Zhao X."/>
            <person name="Zhong W.-Y."/>
            <person name="Peng D.-H."/>
            <person name="Ahmad S."/>
            <person name="Lan S."/>
            <person name="Zhang J.-S."/>
            <person name="Tsai W.-C."/>
            <person name="Van De Peer Y."/>
            <person name="Liu Z.-J."/>
        </authorList>
    </citation>
    <scope>NUCLEOTIDE SEQUENCE</scope>
    <source>
        <strain evidence="4">SCP</strain>
        <tissue evidence="4">Leaves</tissue>
    </source>
</reference>
<dbReference type="PANTHER" id="PTHR33091:SF94">
    <property type="entry name" value="PROTEASE INHIBITOR PROTEIN"/>
    <property type="match status" value="1"/>
</dbReference>
<dbReference type="EMBL" id="JAUJYN010000005">
    <property type="protein sequence ID" value="KAK1271157.1"/>
    <property type="molecule type" value="Genomic_DNA"/>
</dbReference>
<keyword evidence="3" id="KW-0722">Serine protease inhibitor</keyword>